<proteinExistence type="predicted"/>
<reference evidence="2" key="1">
    <citation type="submission" date="2018-03" db="EMBL/GenBank/DDBJ databases">
        <authorList>
            <person name="Guldener U."/>
        </authorList>
    </citation>
    <scope>NUCLEOTIDE SEQUENCE</scope>
</reference>
<dbReference type="Pfam" id="PF14273">
    <property type="entry name" value="DUF4360"/>
    <property type="match status" value="1"/>
</dbReference>
<feature type="chain" id="PRO_5041979043" evidence="1">
    <location>
        <begin position="20"/>
        <end position="203"/>
    </location>
</feature>
<organism evidence="2 3">
    <name type="scientific">Cephalotrichum gorgonifer</name>
    <dbReference type="NCBI Taxonomy" id="2041049"/>
    <lineage>
        <taxon>Eukaryota</taxon>
        <taxon>Fungi</taxon>
        <taxon>Dikarya</taxon>
        <taxon>Ascomycota</taxon>
        <taxon>Pezizomycotina</taxon>
        <taxon>Sordariomycetes</taxon>
        <taxon>Hypocreomycetidae</taxon>
        <taxon>Microascales</taxon>
        <taxon>Microascaceae</taxon>
        <taxon>Cephalotrichum</taxon>
    </lineage>
</organism>
<dbReference type="Proteomes" id="UP001187682">
    <property type="component" value="Unassembled WGS sequence"/>
</dbReference>
<accession>A0AAE8N5A5</accession>
<keyword evidence="1" id="KW-0732">Signal</keyword>
<keyword evidence="3" id="KW-1185">Reference proteome</keyword>
<evidence type="ECO:0000313" key="3">
    <source>
        <dbReference type="Proteomes" id="UP001187682"/>
    </source>
</evidence>
<dbReference type="PANTHER" id="PTHR38847">
    <property type="match status" value="1"/>
</dbReference>
<evidence type="ECO:0000256" key="1">
    <source>
        <dbReference type="SAM" id="SignalP"/>
    </source>
</evidence>
<dbReference type="EMBL" id="ONZQ02000016">
    <property type="protein sequence ID" value="SPO06545.1"/>
    <property type="molecule type" value="Genomic_DNA"/>
</dbReference>
<protein>
    <submittedName>
        <fullName evidence="2">Uncharacterized protein</fullName>
    </submittedName>
</protein>
<dbReference type="PANTHER" id="PTHR38847:SF1">
    <property type="entry name" value="PSEUDOURIDINE SYNTHASE RSUA_RLUA-LIKE DOMAIN-CONTAINING PROTEIN"/>
    <property type="match status" value="1"/>
</dbReference>
<dbReference type="AlphaFoldDB" id="A0AAE8N5A5"/>
<sequence>MKSTQILLTLLPLLARATSLTPRQAPSVEITSVSVAGVGCEPDTFNTSISEDGSAATFSFSTYESAIGASVAAEDREKHCQLFVKARFPVGCTSASISTTYHGSATLDSEAAGVLAPDYVISSGELTDKTPQASFLSGSKFKSGDGFERVDETEAKVTVDKEENQEVEFVVRSRTFIETTASGQEATVTADDVTVKITDLKAC</sequence>
<comment type="caution">
    <text evidence="2">The sequence shown here is derived from an EMBL/GenBank/DDBJ whole genome shotgun (WGS) entry which is preliminary data.</text>
</comment>
<dbReference type="InterPro" id="IPR025649">
    <property type="entry name" value="DUF4360"/>
</dbReference>
<evidence type="ECO:0000313" key="2">
    <source>
        <dbReference type="EMBL" id="SPO06545.1"/>
    </source>
</evidence>
<feature type="signal peptide" evidence="1">
    <location>
        <begin position="1"/>
        <end position="19"/>
    </location>
</feature>
<gene>
    <name evidence="2" type="ORF">DNG_09235</name>
</gene>
<name>A0AAE8N5A5_9PEZI</name>